<evidence type="ECO:0000259" key="2">
    <source>
        <dbReference type="PROSITE" id="PS51192"/>
    </source>
</evidence>
<dbReference type="GO" id="GO:0005524">
    <property type="term" value="F:ATP binding"/>
    <property type="evidence" value="ECO:0007669"/>
    <property type="project" value="InterPro"/>
</dbReference>
<evidence type="ECO:0000313" key="4">
    <source>
        <dbReference type="Proteomes" id="UP000728032"/>
    </source>
</evidence>
<dbReference type="InterPro" id="IPR038718">
    <property type="entry name" value="SNF2-like_sf"/>
</dbReference>
<feature type="non-terminal residue" evidence="3">
    <location>
        <position position="1"/>
    </location>
</feature>
<dbReference type="SMART" id="SM00487">
    <property type="entry name" value="DEXDc"/>
    <property type="match status" value="1"/>
</dbReference>
<dbReference type="PANTHER" id="PTHR45629">
    <property type="entry name" value="SNF2/RAD54 FAMILY MEMBER"/>
    <property type="match status" value="1"/>
</dbReference>
<feature type="domain" description="Helicase ATP-binding" evidence="2">
    <location>
        <begin position="1"/>
        <end position="160"/>
    </location>
</feature>
<proteinExistence type="predicted"/>
<keyword evidence="4" id="KW-1185">Reference proteome</keyword>
<dbReference type="OrthoDB" id="6513548at2759"/>
<feature type="signal peptide" evidence="1">
    <location>
        <begin position="1"/>
        <end position="19"/>
    </location>
</feature>
<protein>
    <recommendedName>
        <fullName evidence="2">Helicase ATP-binding domain-containing protein</fullName>
    </recommendedName>
</protein>
<dbReference type="PROSITE" id="PS51192">
    <property type="entry name" value="HELICASE_ATP_BIND_1"/>
    <property type="match status" value="1"/>
</dbReference>
<dbReference type="EMBL" id="CAJPVJ010049029">
    <property type="protein sequence ID" value="CAG2182889.1"/>
    <property type="molecule type" value="Genomic_DNA"/>
</dbReference>
<dbReference type="PANTHER" id="PTHR45629:SF7">
    <property type="entry name" value="DNA EXCISION REPAIR PROTEIN ERCC-6-RELATED"/>
    <property type="match status" value="1"/>
</dbReference>
<sequence length="166" mass="18918">MGLGKTIQLIAFLCGLSCSRFHDFRDSYNTLGPVILVCPATVMHQWVAEFHKWWPYFRVAILHQTGSHSGKKDTLIRAINRSNGILIASYSGVCSHQKLLLKHDWHYVILDEGHKIRNPEAQVTHTCKLFATPHRIILSGSPIQNNLRELWSLFDFIYPGKLGTLP</sequence>
<dbReference type="Gene3D" id="3.40.50.10810">
    <property type="entry name" value="Tandem AAA-ATPase domain"/>
    <property type="match status" value="1"/>
</dbReference>
<organism evidence="3">
    <name type="scientific">Oppiella nova</name>
    <dbReference type="NCBI Taxonomy" id="334625"/>
    <lineage>
        <taxon>Eukaryota</taxon>
        <taxon>Metazoa</taxon>
        <taxon>Ecdysozoa</taxon>
        <taxon>Arthropoda</taxon>
        <taxon>Chelicerata</taxon>
        <taxon>Arachnida</taxon>
        <taxon>Acari</taxon>
        <taxon>Acariformes</taxon>
        <taxon>Sarcoptiformes</taxon>
        <taxon>Oribatida</taxon>
        <taxon>Brachypylina</taxon>
        <taxon>Oppioidea</taxon>
        <taxon>Oppiidae</taxon>
        <taxon>Oppiella</taxon>
    </lineage>
</organism>
<dbReference type="SUPFAM" id="SSF52540">
    <property type="entry name" value="P-loop containing nucleoside triphosphate hydrolases"/>
    <property type="match status" value="1"/>
</dbReference>
<dbReference type="Pfam" id="PF00176">
    <property type="entry name" value="SNF2-rel_dom"/>
    <property type="match status" value="1"/>
</dbReference>
<name>A0A7R9MSQ5_9ACAR</name>
<dbReference type="GO" id="GO:0008094">
    <property type="term" value="F:ATP-dependent activity, acting on DNA"/>
    <property type="evidence" value="ECO:0007669"/>
    <property type="project" value="TreeGrafter"/>
</dbReference>
<accession>A0A7R9MSQ5</accession>
<dbReference type="EMBL" id="OC963854">
    <property type="protein sequence ID" value="CAD7665753.1"/>
    <property type="molecule type" value="Genomic_DNA"/>
</dbReference>
<dbReference type="GO" id="GO:0006283">
    <property type="term" value="P:transcription-coupled nucleotide-excision repair"/>
    <property type="evidence" value="ECO:0007669"/>
    <property type="project" value="TreeGrafter"/>
</dbReference>
<feature type="chain" id="PRO_5035592545" description="Helicase ATP-binding domain-containing protein" evidence="1">
    <location>
        <begin position="20"/>
        <end position="166"/>
    </location>
</feature>
<dbReference type="InterPro" id="IPR050496">
    <property type="entry name" value="SNF2_RAD54_helicase_repair"/>
</dbReference>
<evidence type="ECO:0000256" key="1">
    <source>
        <dbReference type="SAM" id="SignalP"/>
    </source>
</evidence>
<dbReference type="InterPro" id="IPR014001">
    <property type="entry name" value="Helicase_ATP-bd"/>
</dbReference>
<dbReference type="GO" id="GO:0005634">
    <property type="term" value="C:nucleus"/>
    <property type="evidence" value="ECO:0007669"/>
    <property type="project" value="TreeGrafter"/>
</dbReference>
<dbReference type="InterPro" id="IPR027417">
    <property type="entry name" value="P-loop_NTPase"/>
</dbReference>
<dbReference type="AlphaFoldDB" id="A0A7R9MSQ5"/>
<gene>
    <name evidence="3" type="ORF">ONB1V03_LOCUS22310</name>
</gene>
<keyword evidence="1" id="KW-0732">Signal</keyword>
<dbReference type="InterPro" id="IPR000330">
    <property type="entry name" value="SNF2_N"/>
</dbReference>
<evidence type="ECO:0000313" key="3">
    <source>
        <dbReference type="EMBL" id="CAD7665753.1"/>
    </source>
</evidence>
<dbReference type="Proteomes" id="UP000728032">
    <property type="component" value="Unassembled WGS sequence"/>
</dbReference>
<reference evidence="3" key="1">
    <citation type="submission" date="2020-11" db="EMBL/GenBank/DDBJ databases">
        <authorList>
            <person name="Tran Van P."/>
        </authorList>
    </citation>
    <scope>NUCLEOTIDE SEQUENCE</scope>
</reference>